<dbReference type="Gene3D" id="3.40.50.720">
    <property type="entry name" value="NAD(P)-binding Rossmann-like Domain"/>
    <property type="match status" value="1"/>
</dbReference>
<protein>
    <submittedName>
        <fullName evidence="2">Uncharacterized protein</fullName>
    </submittedName>
</protein>
<keyword evidence="1" id="KW-0812">Transmembrane</keyword>
<organism evidence="2 3">
    <name type="scientific">Prorocentrum cordatum</name>
    <dbReference type="NCBI Taxonomy" id="2364126"/>
    <lineage>
        <taxon>Eukaryota</taxon>
        <taxon>Sar</taxon>
        <taxon>Alveolata</taxon>
        <taxon>Dinophyceae</taxon>
        <taxon>Prorocentrales</taxon>
        <taxon>Prorocentraceae</taxon>
        <taxon>Prorocentrum</taxon>
    </lineage>
</organism>
<proteinExistence type="predicted"/>
<keyword evidence="1" id="KW-1133">Transmembrane helix</keyword>
<keyword evidence="1" id="KW-0472">Membrane</keyword>
<name>A0ABN9Y9Q1_9DINO</name>
<comment type="caution">
    <text evidence="2">The sequence shown here is derived from an EMBL/GenBank/DDBJ whole genome shotgun (WGS) entry which is preliminary data.</text>
</comment>
<gene>
    <name evidence="2" type="ORF">PCOR1329_LOCUS83855</name>
</gene>
<evidence type="ECO:0000313" key="3">
    <source>
        <dbReference type="Proteomes" id="UP001189429"/>
    </source>
</evidence>
<feature type="transmembrane region" description="Helical" evidence="1">
    <location>
        <begin position="93"/>
        <end position="114"/>
    </location>
</feature>
<keyword evidence="3" id="KW-1185">Reference proteome</keyword>
<sequence>MQACVVGCNLIWISSLSCLESSRQLLGVRPIHLSTMIVLLWSTFLGHPALGKFYIATDGDTHPHPEGYCVFWEHIDSVITDMGFKPIRGKCHLPAWLMMFVGWLCQTVGGWFGLKPKLTCFSVRMLLMNRWFRISAIERDLGGEGLPARDRLPGGLGGHRLLVPGALAPALRQRRVRSNWWRRKADAAQDRPPVGYLPLEPER</sequence>
<reference evidence="2" key="1">
    <citation type="submission" date="2023-10" db="EMBL/GenBank/DDBJ databases">
        <authorList>
            <person name="Chen Y."/>
            <person name="Shah S."/>
            <person name="Dougan E. K."/>
            <person name="Thang M."/>
            <person name="Chan C."/>
        </authorList>
    </citation>
    <scope>NUCLEOTIDE SEQUENCE [LARGE SCALE GENOMIC DNA]</scope>
</reference>
<dbReference type="EMBL" id="CAUYUJ010022193">
    <property type="protein sequence ID" value="CAK0909431.1"/>
    <property type="molecule type" value="Genomic_DNA"/>
</dbReference>
<evidence type="ECO:0000256" key="1">
    <source>
        <dbReference type="SAM" id="Phobius"/>
    </source>
</evidence>
<dbReference type="Proteomes" id="UP001189429">
    <property type="component" value="Unassembled WGS sequence"/>
</dbReference>
<accession>A0ABN9Y9Q1</accession>
<evidence type="ECO:0000313" key="2">
    <source>
        <dbReference type="EMBL" id="CAK0909431.1"/>
    </source>
</evidence>